<evidence type="ECO:0000313" key="1">
    <source>
        <dbReference type="EMBL" id="PHH64511.1"/>
    </source>
</evidence>
<proteinExistence type="predicted"/>
<protein>
    <submittedName>
        <fullName evidence="1">Uncharacterized protein</fullName>
    </submittedName>
</protein>
<dbReference type="Proteomes" id="UP000226192">
    <property type="component" value="Unassembled WGS sequence"/>
</dbReference>
<dbReference type="STRING" id="1399860.A0A2C5YCA6"/>
<name>A0A2C5YCA6_9HYPO</name>
<sequence length="166" mass="19203">MLQAWERKPVERYISGVKVIWSDKRSAFQSNVLKELNGGSFDINYYAGGKYVWLIPEYTTRREEACTLFEVVIRDNHDPGLVDLAAGAGGQYRYLTCRRDENEEKIRRLALYRGPQFIALKDAEKKEIDGWSTDINEGRNLDFLHLVWSKGQKSCHDAGYEPHDEV</sequence>
<dbReference type="EMBL" id="NJET01000029">
    <property type="protein sequence ID" value="PHH64511.1"/>
    <property type="molecule type" value="Genomic_DNA"/>
</dbReference>
<organism evidence="1 2">
    <name type="scientific">Ophiocordyceps australis</name>
    <dbReference type="NCBI Taxonomy" id="1399860"/>
    <lineage>
        <taxon>Eukaryota</taxon>
        <taxon>Fungi</taxon>
        <taxon>Dikarya</taxon>
        <taxon>Ascomycota</taxon>
        <taxon>Pezizomycotina</taxon>
        <taxon>Sordariomycetes</taxon>
        <taxon>Hypocreomycetidae</taxon>
        <taxon>Hypocreales</taxon>
        <taxon>Ophiocordycipitaceae</taxon>
        <taxon>Ophiocordyceps</taxon>
    </lineage>
</organism>
<gene>
    <name evidence="1" type="ORF">CDD81_4290</name>
</gene>
<dbReference type="OrthoDB" id="1046782at2759"/>
<accession>A0A2C5YCA6</accession>
<evidence type="ECO:0000313" key="2">
    <source>
        <dbReference type="Proteomes" id="UP000226192"/>
    </source>
</evidence>
<reference evidence="1 2" key="1">
    <citation type="submission" date="2017-06" db="EMBL/GenBank/DDBJ databases">
        <title>Ant-infecting Ophiocordyceps genomes reveal a high diversity of potential behavioral manipulation genes and a possible major role for enterotoxins.</title>
        <authorList>
            <person name="De Bekker C."/>
            <person name="Evans H.C."/>
            <person name="Brachmann A."/>
            <person name="Hughes D.P."/>
        </authorList>
    </citation>
    <scope>NUCLEOTIDE SEQUENCE [LARGE SCALE GENOMIC DNA]</scope>
    <source>
        <strain evidence="1 2">Map64</strain>
    </source>
</reference>
<dbReference type="AlphaFoldDB" id="A0A2C5YCA6"/>
<comment type="caution">
    <text evidence="1">The sequence shown here is derived from an EMBL/GenBank/DDBJ whole genome shotgun (WGS) entry which is preliminary data.</text>
</comment>
<keyword evidence="2" id="KW-1185">Reference proteome</keyword>